<evidence type="ECO:0000313" key="2">
    <source>
        <dbReference type="Proteomes" id="UP000636800"/>
    </source>
</evidence>
<keyword evidence="2" id="KW-1185">Reference proteome</keyword>
<dbReference type="EMBL" id="JADCNL010000007">
    <property type="protein sequence ID" value="KAG0473329.1"/>
    <property type="molecule type" value="Genomic_DNA"/>
</dbReference>
<evidence type="ECO:0000313" key="1">
    <source>
        <dbReference type="EMBL" id="KAG0473329.1"/>
    </source>
</evidence>
<name>A0A835QIP8_VANPL</name>
<accession>A0A835QIP8</accession>
<sequence length="217" mass="25517">MQFNFQVYTHLFYFPHSHFAIIKAWQSSIDLSPYMFRSKNISNTENVSSIHLYPLIFHTPIWSTTVTNQQAFGLTFFKIISKLIYIERGIDLRINIQIINHTTQVINPEHTLKKPWHPLLVKSNKINIKFDHNGRQVFKERCSKMITLKLLQNAELKTPTAKCSPQIQLFLYQLHQQETESTTTWFSSISLRLRERIQKSTKKISPLGFHVNTTNVE</sequence>
<dbReference type="Proteomes" id="UP000636800">
    <property type="component" value="Chromosome 7"/>
</dbReference>
<reference evidence="1 2" key="1">
    <citation type="journal article" date="2020" name="Nat. Food">
        <title>A phased Vanilla planifolia genome enables genetic improvement of flavour and production.</title>
        <authorList>
            <person name="Hasing T."/>
            <person name="Tang H."/>
            <person name="Brym M."/>
            <person name="Khazi F."/>
            <person name="Huang T."/>
            <person name="Chambers A.H."/>
        </authorList>
    </citation>
    <scope>NUCLEOTIDE SEQUENCE [LARGE SCALE GENOMIC DNA]</scope>
    <source>
        <tissue evidence="1">Leaf</tissue>
    </source>
</reference>
<dbReference type="OrthoDB" id="28455at2759"/>
<protein>
    <submittedName>
        <fullName evidence="1">Uncharacterized protein</fullName>
    </submittedName>
</protein>
<comment type="caution">
    <text evidence="1">The sequence shown here is derived from an EMBL/GenBank/DDBJ whole genome shotgun (WGS) entry which is preliminary data.</text>
</comment>
<dbReference type="AlphaFoldDB" id="A0A835QIP8"/>
<gene>
    <name evidence="1" type="ORF">HPP92_015186</name>
</gene>
<proteinExistence type="predicted"/>
<organism evidence="1 2">
    <name type="scientific">Vanilla planifolia</name>
    <name type="common">Vanilla</name>
    <dbReference type="NCBI Taxonomy" id="51239"/>
    <lineage>
        <taxon>Eukaryota</taxon>
        <taxon>Viridiplantae</taxon>
        <taxon>Streptophyta</taxon>
        <taxon>Embryophyta</taxon>
        <taxon>Tracheophyta</taxon>
        <taxon>Spermatophyta</taxon>
        <taxon>Magnoliopsida</taxon>
        <taxon>Liliopsida</taxon>
        <taxon>Asparagales</taxon>
        <taxon>Orchidaceae</taxon>
        <taxon>Vanilloideae</taxon>
        <taxon>Vanilleae</taxon>
        <taxon>Vanilla</taxon>
    </lineage>
</organism>